<dbReference type="AlphaFoldDB" id="A0AAV2PIS9"/>
<dbReference type="EMBL" id="CAXKWB010000269">
    <property type="protein sequence ID" value="CAL4060142.1"/>
    <property type="molecule type" value="Genomic_DNA"/>
</dbReference>
<dbReference type="Proteomes" id="UP001497623">
    <property type="component" value="Unassembled WGS sequence"/>
</dbReference>
<evidence type="ECO:0000313" key="1">
    <source>
        <dbReference type="EMBL" id="CAL4060142.1"/>
    </source>
</evidence>
<evidence type="ECO:0000313" key="2">
    <source>
        <dbReference type="Proteomes" id="UP001497623"/>
    </source>
</evidence>
<name>A0AAV2PIS9_MEGNR</name>
<accession>A0AAV2PIS9</accession>
<protein>
    <submittedName>
        <fullName evidence="1">Uncharacterized protein</fullName>
    </submittedName>
</protein>
<proteinExistence type="predicted"/>
<sequence length="100" mass="11785">MDEFGWVFTLLTPLDMLIINSIAKKNTHSPTKIHPLIRNRQIFPTETTFLLITALQQHLLIGNCYQFFYIYVILCKQYNINITFFFTKVCKTRIVGNQII</sequence>
<organism evidence="1 2">
    <name type="scientific">Meganyctiphanes norvegica</name>
    <name type="common">Northern krill</name>
    <name type="synonym">Thysanopoda norvegica</name>
    <dbReference type="NCBI Taxonomy" id="48144"/>
    <lineage>
        <taxon>Eukaryota</taxon>
        <taxon>Metazoa</taxon>
        <taxon>Ecdysozoa</taxon>
        <taxon>Arthropoda</taxon>
        <taxon>Crustacea</taxon>
        <taxon>Multicrustacea</taxon>
        <taxon>Malacostraca</taxon>
        <taxon>Eumalacostraca</taxon>
        <taxon>Eucarida</taxon>
        <taxon>Euphausiacea</taxon>
        <taxon>Euphausiidae</taxon>
        <taxon>Meganyctiphanes</taxon>
    </lineage>
</organism>
<keyword evidence="2" id="KW-1185">Reference proteome</keyword>
<gene>
    <name evidence="1" type="ORF">MNOR_LOCUS1070</name>
</gene>
<comment type="caution">
    <text evidence="1">The sequence shown here is derived from an EMBL/GenBank/DDBJ whole genome shotgun (WGS) entry which is preliminary data.</text>
</comment>
<reference evidence="1 2" key="1">
    <citation type="submission" date="2024-05" db="EMBL/GenBank/DDBJ databases">
        <authorList>
            <person name="Wallberg A."/>
        </authorList>
    </citation>
    <scope>NUCLEOTIDE SEQUENCE [LARGE SCALE GENOMIC DNA]</scope>
</reference>